<keyword evidence="5 11" id="KW-0067">ATP-binding</keyword>
<dbReference type="GO" id="GO:0005524">
    <property type="term" value="F:ATP binding"/>
    <property type="evidence" value="ECO:0007669"/>
    <property type="project" value="UniProtKB-KW"/>
</dbReference>
<feature type="domain" description="ABC transmembrane type-1" evidence="10">
    <location>
        <begin position="124"/>
        <end position="411"/>
    </location>
</feature>
<evidence type="ECO:0000256" key="8">
    <source>
        <dbReference type="SAM" id="Phobius"/>
    </source>
</evidence>
<comment type="subcellular location">
    <subcellularLocation>
        <location evidence="1">Cell membrane</location>
        <topology evidence="1">Multi-pass membrane protein</topology>
    </subcellularLocation>
</comment>
<dbReference type="PANTHER" id="PTHR11384">
    <property type="entry name" value="ATP-BINDING CASSETTE, SUB-FAMILY D MEMBER"/>
    <property type="match status" value="1"/>
</dbReference>
<dbReference type="EMBL" id="JNAH01000003">
    <property type="protein sequence ID" value="KGF88301.1"/>
    <property type="molecule type" value="Genomic_DNA"/>
</dbReference>
<evidence type="ECO:0000256" key="1">
    <source>
        <dbReference type="ARBA" id="ARBA00004651"/>
    </source>
</evidence>
<evidence type="ECO:0000259" key="9">
    <source>
        <dbReference type="PROSITE" id="PS50893"/>
    </source>
</evidence>
<evidence type="ECO:0000256" key="3">
    <source>
        <dbReference type="ARBA" id="ARBA00022692"/>
    </source>
</evidence>
<protein>
    <submittedName>
        <fullName evidence="11">ATP-binding protein of ABC transporter</fullName>
    </submittedName>
</protein>
<dbReference type="InterPro" id="IPR036640">
    <property type="entry name" value="ABC1_TM_sf"/>
</dbReference>
<evidence type="ECO:0000256" key="4">
    <source>
        <dbReference type="ARBA" id="ARBA00022741"/>
    </source>
</evidence>
<organism evidence="11 12">
    <name type="scientific">Prochlorococcus marinus str. GP2</name>
    <dbReference type="NCBI Taxonomy" id="59925"/>
    <lineage>
        <taxon>Bacteria</taxon>
        <taxon>Bacillati</taxon>
        <taxon>Cyanobacteriota</taxon>
        <taxon>Cyanophyceae</taxon>
        <taxon>Synechococcales</taxon>
        <taxon>Prochlorococcaceae</taxon>
        <taxon>Prochlorococcus</taxon>
    </lineage>
</organism>
<accession>A0A0A1ZIC9</accession>
<dbReference type="Gene3D" id="1.20.1560.10">
    <property type="entry name" value="ABC transporter type 1, transmembrane domain"/>
    <property type="match status" value="1"/>
</dbReference>
<feature type="transmembrane region" description="Helical" evidence="8">
    <location>
        <begin position="163"/>
        <end position="185"/>
    </location>
</feature>
<feature type="transmembrane region" description="Helical" evidence="8">
    <location>
        <begin position="120"/>
        <end position="143"/>
    </location>
</feature>
<reference evidence="12" key="1">
    <citation type="journal article" date="2014" name="Sci. Data">
        <title>Genomes of diverse isolates of the marine cyanobacterium Prochlorococcus.</title>
        <authorList>
            <person name="Biller S."/>
            <person name="Berube P."/>
            <person name="Thompson J."/>
            <person name="Kelly L."/>
            <person name="Roggensack S."/>
            <person name="Awad L."/>
            <person name="Roache-Johnson K."/>
            <person name="Ding H."/>
            <person name="Giovannoni S.J."/>
            <person name="Moore L.R."/>
            <person name="Chisholm S.W."/>
        </authorList>
    </citation>
    <scope>NUCLEOTIDE SEQUENCE [LARGE SCALE GENOMIC DNA]</scope>
    <source>
        <strain evidence="12">GP2</strain>
    </source>
</reference>
<dbReference type="InterPro" id="IPR050835">
    <property type="entry name" value="ABC_transporter_sub-D"/>
</dbReference>
<dbReference type="SUPFAM" id="SSF52540">
    <property type="entry name" value="P-loop containing nucleoside triphosphate hydrolases"/>
    <property type="match status" value="1"/>
</dbReference>
<dbReference type="InterPro" id="IPR017871">
    <property type="entry name" value="ABC_transporter-like_CS"/>
</dbReference>
<dbReference type="RefSeq" id="WP_032523848.1">
    <property type="nucleotide sequence ID" value="NZ_CP138934.1"/>
</dbReference>
<evidence type="ECO:0000256" key="2">
    <source>
        <dbReference type="ARBA" id="ARBA00022448"/>
    </source>
</evidence>
<proteinExistence type="predicted"/>
<feature type="transmembrane region" description="Helical" evidence="8">
    <location>
        <begin position="270"/>
        <end position="291"/>
    </location>
</feature>
<dbReference type="Gene3D" id="3.40.50.300">
    <property type="entry name" value="P-loop containing nucleotide triphosphate hydrolases"/>
    <property type="match status" value="1"/>
</dbReference>
<keyword evidence="7 8" id="KW-0472">Membrane</keyword>
<keyword evidence="4" id="KW-0547">Nucleotide-binding</keyword>
<evidence type="ECO:0000256" key="5">
    <source>
        <dbReference type="ARBA" id="ARBA00022840"/>
    </source>
</evidence>
<dbReference type="PROSITE" id="PS50893">
    <property type="entry name" value="ABC_TRANSPORTER_2"/>
    <property type="match status" value="1"/>
</dbReference>
<keyword evidence="2" id="KW-0813">Transport</keyword>
<dbReference type="PROSITE" id="PS50929">
    <property type="entry name" value="ABC_TM1F"/>
    <property type="match status" value="1"/>
</dbReference>
<dbReference type="InterPro" id="IPR003439">
    <property type="entry name" value="ABC_transporter-like_ATP-bd"/>
</dbReference>
<dbReference type="Pfam" id="PF06472">
    <property type="entry name" value="ABC_membrane_2"/>
    <property type="match status" value="1"/>
</dbReference>
<feature type="transmembrane region" description="Helical" evidence="8">
    <location>
        <begin position="243"/>
        <end position="264"/>
    </location>
</feature>
<keyword evidence="6 8" id="KW-1133">Transmembrane helix</keyword>
<gene>
    <name evidence="11" type="ORF">EU91_0232</name>
</gene>
<feature type="transmembrane region" description="Helical" evidence="8">
    <location>
        <begin position="83"/>
        <end position="108"/>
    </location>
</feature>
<dbReference type="PANTHER" id="PTHR11384:SF59">
    <property type="entry name" value="LYSOSOMAL COBALAMIN TRANSPORTER ABCD4"/>
    <property type="match status" value="1"/>
</dbReference>
<sequence>MNKEVNNKSKILYQLQKLRKLSQPFFLPIDQCNGLQFIWLLISLLFCVGGVVLVGLTGIISFFENLQPIFLEKYFGGVVSTVNSIWAGSWGLLFSALFLIGSGSFFSLRRQLKNRRWLHWLFLAIIVLMLLAVNGINAGIGFIARDLTNALVEKQEDGFYRILGIYACCFAVALPIRVSQIFFTYKLGIIWREWLSKSLVKDYMTNKAYYQLNPNDEEQTDVDNPDQRITDDTRAFTGQSLSFTLGIFDALLTFSLNILILWSISTTLTFSLFGYAAFATSILLIAGKNLVKIDFDQLRYEADFRYGLVHIRDNAESIAFYSGENPERSETERRLGEVVRNFNLLIIWRVIIDVMRRSINYAGNFFPYLIMAIPYFRGDIDYGRFIQASFAFGMVEGSLFFIVNQIEELAKFTAGIGRLEGFQSKVESISQTNPTSNQNVISDYPSILINNADLCPPGSNKTIIKNLNLSIDNNQSLLVVGPSGCGKTSLLRMISGLWEPDQGVIKKPKIGELLFIPQKPYMLLGSLREQLCYPTEVKKFSDEHLTSVLHEVNLKTLVDRYPNLDIKQDWPRILSLGEQQRLAFARLLLNSPRFAVLDEATSALDINTEKKLYSLLKERELSLISVGHRPSLKDFHENILELNGQGDWKLLTSDKYNFKD</sequence>
<feature type="transmembrane region" description="Helical" evidence="8">
    <location>
        <begin position="37"/>
        <end position="63"/>
    </location>
</feature>
<dbReference type="InterPro" id="IPR003593">
    <property type="entry name" value="AAA+_ATPase"/>
</dbReference>
<feature type="domain" description="ABC transporter" evidence="9">
    <location>
        <begin position="449"/>
        <end position="660"/>
    </location>
</feature>
<evidence type="ECO:0000259" key="10">
    <source>
        <dbReference type="PROSITE" id="PS50929"/>
    </source>
</evidence>
<dbReference type="Proteomes" id="UP000030598">
    <property type="component" value="Unassembled WGS sequence"/>
</dbReference>
<dbReference type="PROSITE" id="PS00211">
    <property type="entry name" value="ABC_TRANSPORTER_1"/>
    <property type="match status" value="1"/>
</dbReference>
<dbReference type="SMART" id="SM00382">
    <property type="entry name" value="AAA"/>
    <property type="match status" value="1"/>
</dbReference>
<dbReference type="Pfam" id="PF00005">
    <property type="entry name" value="ABC_tran"/>
    <property type="match status" value="1"/>
</dbReference>
<keyword evidence="3 8" id="KW-0812">Transmembrane</keyword>
<dbReference type="InterPro" id="IPR027417">
    <property type="entry name" value="P-loop_NTPase"/>
</dbReference>
<evidence type="ECO:0000256" key="7">
    <source>
        <dbReference type="ARBA" id="ARBA00023136"/>
    </source>
</evidence>
<feature type="transmembrane region" description="Helical" evidence="8">
    <location>
        <begin position="359"/>
        <end position="376"/>
    </location>
</feature>
<dbReference type="CDD" id="cd03223">
    <property type="entry name" value="ABCD_peroxisomal_ALDP"/>
    <property type="match status" value="1"/>
</dbReference>
<evidence type="ECO:0000313" key="11">
    <source>
        <dbReference type="EMBL" id="KGF88301.1"/>
    </source>
</evidence>
<dbReference type="GO" id="GO:0140359">
    <property type="term" value="F:ABC-type transporter activity"/>
    <property type="evidence" value="ECO:0007669"/>
    <property type="project" value="InterPro"/>
</dbReference>
<dbReference type="InterPro" id="IPR011527">
    <property type="entry name" value="ABC1_TM_dom"/>
</dbReference>
<dbReference type="STRING" id="59925.EU91_0232"/>
<dbReference type="eggNOG" id="COG4178">
    <property type="taxonomic scope" value="Bacteria"/>
</dbReference>
<comment type="caution">
    <text evidence="11">The sequence shown here is derived from an EMBL/GenBank/DDBJ whole genome shotgun (WGS) entry which is preliminary data.</text>
</comment>
<dbReference type="OrthoDB" id="9810134at2"/>
<dbReference type="SUPFAM" id="SSF90123">
    <property type="entry name" value="ABC transporter transmembrane region"/>
    <property type="match status" value="1"/>
</dbReference>
<dbReference type="GO" id="GO:0005886">
    <property type="term" value="C:plasma membrane"/>
    <property type="evidence" value="ECO:0007669"/>
    <property type="project" value="UniProtKB-SubCell"/>
</dbReference>
<evidence type="ECO:0000313" key="12">
    <source>
        <dbReference type="Proteomes" id="UP000030598"/>
    </source>
</evidence>
<evidence type="ECO:0000256" key="6">
    <source>
        <dbReference type="ARBA" id="ARBA00022989"/>
    </source>
</evidence>
<dbReference type="GO" id="GO:0016887">
    <property type="term" value="F:ATP hydrolysis activity"/>
    <property type="evidence" value="ECO:0007669"/>
    <property type="project" value="InterPro"/>
</dbReference>
<name>A0A0A1ZIC9_PROMR</name>
<dbReference type="AlphaFoldDB" id="A0A0A1ZIC9"/>